<comment type="subcellular location">
    <subcellularLocation>
        <location evidence="1">Nucleus</location>
    </subcellularLocation>
</comment>
<dbReference type="GO" id="GO:0006351">
    <property type="term" value="P:DNA-templated transcription"/>
    <property type="evidence" value="ECO:0007669"/>
    <property type="project" value="InterPro"/>
</dbReference>
<feature type="compositionally biased region" description="Low complexity" evidence="3">
    <location>
        <begin position="132"/>
        <end position="149"/>
    </location>
</feature>
<feature type="compositionally biased region" description="Polar residues" evidence="3">
    <location>
        <begin position="1"/>
        <end position="24"/>
    </location>
</feature>
<name>A0AAD5WRL1_9PEZI</name>
<accession>A0AAD5WRL1</accession>
<dbReference type="InterPro" id="IPR050613">
    <property type="entry name" value="Sec_Metabolite_Reg"/>
</dbReference>
<feature type="compositionally biased region" description="Basic and acidic residues" evidence="3">
    <location>
        <begin position="890"/>
        <end position="903"/>
    </location>
</feature>
<feature type="compositionally biased region" description="Polar residues" evidence="3">
    <location>
        <begin position="66"/>
        <end position="80"/>
    </location>
</feature>
<keyword evidence="6" id="KW-1185">Reference proteome</keyword>
<feature type="compositionally biased region" description="Low complexity" evidence="3">
    <location>
        <begin position="826"/>
        <end position="839"/>
    </location>
</feature>
<feature type="compositionally biased region" description="Polar residues" evidence="3">
    <location>
        <begin position="840"/>
        <end position="861"/>
    </location>
</feature>
<comment type="caution">
    <text evidence="5">The sequence shown here is derived from an EMBL/GenBank/DDBJ whole genome shotgun (WGS) entry which is preliminary data.</text>
</comment>
<dbReference type="PANTHER" id="PTHR31001">
    <property type="entry name" value="UNCHARACTERIZED TRANSCRIPTIONAL REGULATORY PROTEIN"/>
    <property type="match status" value="1"/>
</dbReference>
<evidence type="ECO:0000259" key="4">
    <source>
        <dbReference type="SMART" id="SM00906"/>
    </source>
</evidence>
<keyword evidence="2" id="KW-0539">Nucleus</keyword>
<organism evidence="5 6">
    <name type="scientific">Zalerion maritima</name>
    <dbReference type="NCBI Taxonomy" id="339359"/>
    <lineage>
        <taxon>Eukaryota</taxon>
        <taxon>Fungi</taxon>
        <taxon>Dikarya</taxon>
        <taxon>Ascomycota</taxon>
        <taxon>Pezizomycotina</taxon>
        <taxon>Sordariomycetes</taxon>
        <taxon>Lulworthiomycetidae</taxon>
        <taxon>Lulworthiales</taxon>
        <taxon>Lulworthiaceae</taxon>
        <taxon>Zalerion</taxon>
    </lineage>
</organism>
<feature type="region of interest" description="Disordered" evidence="3">
    <location>
        <begin position="793"/>
        <end position="927"/>
    </location>
</feature>
<evidence type="ECO:0000313" key="5">
    <source>
        <dbReference type="EMBL" id="KAJ2898786.1"/>
    </source>
</evidence>
<gene>
    <name evidence="5" type="ORF">MKZ38_003656</name>
</gene>
<dbReference type="GO" id="GO:0003677">
    <property type="term" value="F:DNA binding"/>
    <property type="evidence" value="ECO:0007669"/>
    <property type="project" value="InterPro"/>
</dbReference>
<dbReference type="GO" id="GO:0005634">
    <property type="term" value="C:nucleus"/>
    <property type="evidence" value="ECO:0007669"/>
    <property type="project" value="UniProtKB-SubCell"/>
</dbReference>
<dbReference type="CDD" id="cd12148">
    <property type="entry name" value="fungal_TF_MHR"/>
    <property type="match status" value="1"/>
</dbReference>
<feature type="compositionally biased region" description="Basic and acidic residues" evidence="3">
    <location>
        <begin position="116"/>
        <end position="127"/>
    </location>
</feature>
<sequence length="927" mass="102704">MHNHQQDPSSPTATQPPRGPSQQLEWKGRSDKQTQSLPQDIIENPETSSTVVPSPRLQYVPLPSRPTCNQAPSPGSSQKVAETGSMHFAPTGTVYVGGAHWTAILDGIAELRTHFDEQDQSREKETGLPENSRPSSSGGRSSCDSGPDSQGPSLLFGYPKLESEAEILAALPERKVADRLVFQYFHLADIGAQCLHTGQFLRQYEQFWKQPSSAPIIWVGQLFGIMCLGIQFQILLAYSDGPRIPGQNIACDEMDQQAHLYRDKLVQCLLVGKYAKGQPGVMEVLIHYWAIEHLSRPDPEFSMWLLLGVIVRLGFRMGYHRDPSNFPELTPFQGHMRRKVWMVLYSVDVIVSMQMAMPRMIKDSHWDTCMPDILEDEDFKETTKELPKGRPGVSMGSLSYQLVKHKLAMVMGPISDVSTAARQCPYNEVIRLDTKLDEVYDSFPPAFKLQNMTMWLADKPWNLTRRVYTTLVYFKSKLLLHRRYMEHTPGLVDAAGGGGVSEAEAAYSRKTCISSAIKALELQHLIDEEIQPYGRLHSVKWKMSSTVSVNFLAATMVLCAHLYKMTRPGAKTDDLGRILNDKKHSRMVQLDQQPLKYAGCGNADEIRALLKRSQEIWKKTGSRSREGRRAAEALDLLFRKLDDTPAQLPTPGAKKADPTAGSDSAGAPGYEPETPMWLNGQFDDAQMFDLQMADIGPFAGGFDFHGGGQGLHTRNQTKKFMIGIQAVLRTRSIGSHSSIPGVQINCPSLRGKDANSPGFWSVALVPTAAKQPTHARRSNNRVVVTPGLSGRVAKGLSGPRATYPPPFTMSTAELPHHPRVKPDAINTNTTTSSSATSATQNSMHSQLLDTLLSPTATSPQSHSDRARAALERSHPTCPDWQPPRGYARRQSWDAQERRHEEMLRGLGVNEVKEGPGFSEGAGRKGSL</sequence>
<dbReference type="GO" id="GO:0008270">
    <property type="term" value="F:zinc ion binding"/>
    <property type="evidence" value="ECO:0007669"/>
    <property type="project" value="InterPro"/>
</dbReference>
<reference evidence="5" key="1">
    <citation type="submission" date="2022-07" db="EMBL/GenBank/DDBJ databases">
        <title>Draft genome sequence of Zalerion maritima ATCC 34329, a (micro)plastics degrading marine fungus.</title>
        <authorList>
            <person name="Paco A."/>
            <person name="Goncalves M.F.M."/>
            <person name="Rocha-Santos T.A.P."/>
            <person name="Alves A."/>
        </authorList>
    </citation>
    <scope>NUCLEOTIDE SEQUENCE</scope>
    <source>
        <strain evidence="5">ATCC 34329</strain>
    </source>
</reference>
<dbReference type="EMBL" id="JAKWBI020000217">
    <property type="protein sequence ID" value="KAJ2898786.1"/>
    <property type="molecule type" value="Genomic_DNA"/>
</dbReference>
<evidence type="ECO:0000313" key="6">
    <source>
        <dbReference type="Proteomes" id="UP001201980"/>
    </source>
</evidence>
<evidence type="ECO:0000256" key="3">
    <source>
        <dbReference type="SAM" id="MobiDB-lite"/>
    </source>
</evidence>
<dbReference type="PANTHER" id="PTHR31001:SF74">
    <property type="entry name" value="ZN(II)2CYS6 TRANSCRIPTION FACTOR (EUROFUNG)"/>
    <property type="match status" value="1"/>
</dbReference>
<dbReference type="Proteomes" id="UP001201980">
    <property type="component" value="Unassembled WGS sequence"/>
</dbReference>
<feature type="region of interest" description="Disordered" evidence="3">
    <location>
        <begin position="116"/>
        <end position="149"/>
    </location>
</feature>
<evidence type="ECO:0000256" key="2">
    <source>
        <dbReference type="ARBA" id="ARBA00023242"/>
    </source>
</evidence>
<dbReference type="SMART" id="SM00906">
    <property type="entry name" value="Fungal_trans"/>
    <property type="match status" value="1"/>
</dbReference>
<evidence type="ECO:0000256" key="1">
    <source>
        <dbReference type="ARBA" id="ARBA00004123"/>
    </source>
</evidence>
<protein>
    <submittedName>
        <fullName evidence="5">Fungal-specific transcription factor domain-containing protein</fullName>
    </submittedName>
</protein>
<dbReference type="AlphaFoldDB" id="A0AAD5WRL1"/>
<proteinExistence type="predicted"/>
<dbReference type="InterPro" id="IPR007219">
    <property type="entry name" value="XnlR_reg_dom"/>
</dbReference>
<dbReference type="Pfam" id="PF04082">
    <property type="entry name" value="Fungal_trans"/>
    <property type="match status" value="1"/>
</dbReference>
<feature type="region of interest" description="Disordered" evidence="3">
    <location>
        <begin position="644"/>
        <end position="671"/>
    </location>
</feature>
<feature type="region of interest" description="Disordered" evidence="3">
    <location>
        <begin position="1"/>
        <end position="81"/>
    </location>
</feature>
<feature type="domain" description="Xylanolytic transcriptional activator regulatory" evidence="4">
    <location>
        <begin position="303"/>
        <end position="377"/>
    </location>
</feature>
<feature type="compositionally biased region" description="Basic and acidic residues" evidence="3">
    <location>
        <begin position="862"/>
        <end position="874"/>
    </location>
</feature>